<feature type="binding site" evidence="8">
    <location>
        <position position="123"/>
    </location>
    <ligand>
        <name>Zn(2+)</name>
        <dbReference type="ChEBI" id="CHEBI:29105"/>
        <note>catalytic</note>
    </ligand>
</feature>
<evidence type="ECO:0000256" key="5">
    <source>
        <dbReference type="ARBA" id="ARBA00022759"/>
    </source>
</evidence>
<name>A0A939IL88_9GAMM</name>
<dbReference type="InterPro" id="IPR023091">
    <property type="entry name" value="MetalPrtase_cat_dom_sf_prd"/>
</dbReference>
<dbReference type="Proteomes" id="UP000664303">
    <property type="component" value="Unassembled WGS sequence"/>
</dbReference>
<keyword evidence="4 8" id="KW-0479">Metal-binding</keyword>
<dbReference type="PANTHER" id="PTHR46986:SF1">
    <property type="entry name" value="ENDORIBONUCLEASE YBEY, CHLOROPLASTIC"/>
    <property type="match status" value="1"/>
</dbReference>
<evidence type="ECO:0000256" key="1">
    <source>
        <dbReference type="ARBA" id="ARBA00010875"/>
    </source>
</evidence>
<comment type="function">
    <text evidence="8">Single strand-specific metallo-endoribonuclease involved in late-stage 70S ribosome quality control and in maturation of the 3' terminus of the 16S rRNA.</text>
</comment>
<organism evidence="9 10">
    <name type="scientific">Parahaliea mediterranea</name>
    <dbReference type="NCBI Taxonomy" id="651086"/>
    <lineage>
        <taxon>Bacteria</taxon>
        <taxon>Pseudomonadati</taxon>
        <taxon>Pseudomonadota</taxon>
        <taxon>Gammaproteobacteria</taxon>
        <taxon>Cellvibrionales</taxon>
        <taxon>Halieaceae</taxon>
        <taxon>Parahaliea</taxon>
    </lineage>
</organism>
<dbReference type="PROSITE" id="PS01306">
    <property type="entry name" value="UPF0054"/>
    <property type="match status" value="1"/>
</dbReference>
<dbReference type="NCBIfam" id="TIGR00043">
    <property type="entry name" value="rRNA maturation RNase YbeY"/>
    <property type="match status" value="1"/>
</dbReference>
<keyword evidence="3 8" id="KW-0540">Nuclease</keyword>
<evidence type="ECO:0000256" key="8">
    <source>
        <dbReference type="HAMAP-Rule" id="MF_00009"/>
    </source>
</evidence>
<dbReference type="RefSeq" id="WP_206559174.1">
    <property type="nucleotide sequence ID" value="NZ_JAFKCZ010000003.1"/>
</dbReference>
<dbReference type="GO" id="GO:0006364">
    <property type="term" value="P:rRNA processing"/>
    <property type="evidence" value="ECO:0007669"/>
    <property type="project" value="UniProtKB-UniRule"/>
</dbReference>
<dbReference type="HAMAP" id="MF_00009">
    <property type="entry name" value="Endoribonucl_YbeY"/>
    <property type="match status" value="1"/>
</dbReference>
<keyword evidence="8" id="KW-0963">Cytoplasm</keyword>
<feature type="binding site" evidence="8">
    <location>
        <position position="117"/>
    </location>
    <ligand>
        <name>Zn(2+)</name>
        <dbReference type="ChEBI" id="CHEBI:29105"/>
        <note>catalytic</note>
    </ligand>
</feature>
<dbReference type="PANTHER" id="PTHR46986">
    <property type="entry name" value="ENDORIBONUCLEASE YBEY, CHLOROPLASTIC"/>
    <property type="match status" value="1"/>
</dbReference>
<dbReference type="GO" id="GO:0005737">
    <property type="term" value="C:cytoplasm"/>
    <property type="evidence" value="ECO:0007669"/>
    <property type="project" value="UniProtKB-SubCell"/>
</dbReference>
<accession>A0A939IL88</accession>
<keyword evidence="6 8" id="KW-0378">Hydrolase</keyword>
<dbReference type="EC" id="3.1.-.-" evidence="8"/>
<evidence type="ECO:0000313" key="10">
    <source>
        <dbReference type="Proteomes" id="UP000664303"/>
    </source>
</evidence>
<comment type="caution">
    <text evidence="9">The sequence shown here is derived from an EMBL/GenBank/DDBJ whole genome shotgun (WGS) entry which is preliminary data.</text>
</comment>
<dbReference type="EMBL" id="JAFKCZ010000003">
    <property type="protein sequence ID" value="MBN7795723.1"/>
    <property type="molecule type" value="Genomic_DNA"/>
</dbReference>
<evidence type="ECO:0000256" key="7">
    <source>
        <dbReference type="ARBA" id="ARBA00022833"/>
    </source>
</evidence>
<reference evidence="9" key="1">
    <citation type="submission" date="2021-02" db="EMBL/GenBank/DDBJ databases">
        <title>PHA producing bacteria isolated from coastal sediment in Guangdong, Shenzhen.</title>
        <authorList>
            <person name="Zheng W."/>
            <person name="Yu S."/>
            <person name="Huang Y."/>
        </authorList>
    </citation>
    <scope>NUCLEOTIDE SEQUENCE</scope>
    <source>
        <strain evidence="9">TN14-10</strain>
    </source>
</reference>
<sequence length="160" mass="17389">MSLTVDIQCASAEPVPDEDDIRRWIDAALAGHRDGQETEISLRLVDREEMAGLNSRYRGKPGPTNVLSFPSDLPPELGLPLLGDIVICAPVVAAEAAEQHKPPRAHWAHMTVHGTLHLLGYDHIEAAEAAAMEALETRILASLDFPCPYGGDTVKEHNAR</sequence>
<dbReference type="GO" id="GO:0004521">
    <property type="term" value="F:RNA endonuclease activity"/>
    <property type="evidence" value="ECO:0007669"/>
    <property type="project" value="UniProtKB-UniRule"/>
</dbReference>
<keyword evidence="8" id="KW-0698">rRNA processing</keyword>
<dbReference type="Gene3D" id="3.40.390.30">
    <property type="entry name" value="Metalloproteases ('zincins'), catalytic domain"/>
    <property type="match status" value="1"/>
</dbReference>
<protein>
    <recommendedName>
        <fullName evidence="8">Endoribonuclease YbeY</fullName>
        <ecNumber evidence="8">3.1.-.-</ecNumber>
    </recommendedName>
</protein>
<dbReference type="SUPFAM" id="SSF55486">
    <property type="entry name" value="Metalloproteases ('zincins'), catalytic domain"/>
    <property type="match status" value="1"/>
</dbReference>
<evidence type="ECO:0000256" key="6">
    <source>
        <dbReference type="ARBA" id="ARBA00022801"/>
    </source>
</evidence>
<evidence type="ECO:0000313" key="9">
    <source>
        <dbReference type="EMBL" id="MBN7795723.1"/>
    </source>
</evidence>
<keyword evidence="7 8" id="KW-0862">Zinc</keyword>
<evidence type="ECO:0000256" key="3">
    <source>
        <dbReference type="ARBA" id="ARBA00022722"/>
    </source>
</evidence>
<dbReference type="Pfam" id="PF02130">
    <property type="entry name" value="YbeY"/>
    <property type="match status" value="1"/>
</dbReference>
<keyword evidence="5 8" id="KW-0255">Endonuclease</keyword>
<evidence type="ECO:0000256" key="2">
    <source>
        <dbReference type="ARBA" id="ARBA00022517"/>
    </source>
</evidence>
<dbReference type="AlphaFoldDB" id="A0A939IL88"/>
<dbReference type="InterPro" id="IPR002036">
    <property type="entry name" value="YbeY"/>
</dbReference>
<comment type="cofactor">
    <cofactor evidence="8">
        <name>Zn(2+)</name>
        <dbReference type="ChEBI" id="CHEBI:29105"/>
    </cofactor>
    <text evidence="8">Binds 1 zinc ion.</text>
</comment>
<gene>
    <name evidence="8 9" type="primary">ybeY</name>
    <name evidence="9" type="ORF">JYP50_03920</name>
</gene>
<keyword evidence="10" id="KW-1185">Reference proteome</keyword>
<comment type="subcellular location">
    <subcellularLocation>
        <location evidence="8">Cytoplasm</location>
    </subcellularLocation>
</comment>
<proteinExistence type="inferred from homology"/>
<dbReference type="GO" id="GO:0004222">
    <property type="term" value="F:metalloendopeptidase activity"/>
    <property type="evidence" value="ECO:0007669"/>
    <property type="project" value="InterPro"/>
</dbReference>
<feature type="binding site" evidence="8">
    <location>
        <position position="113"/>
    </location>
    <ligand>
        <name>Zn(2+)</name>
        <dbReference type="ChEBI" id="CHEBI:29105"/>
        <note>catalytic</note>
    </ligand>
</feature>
<dbReference type="InterPro" id="IPR020549">
    <property type="entry name" value="YbeY_CS"/>
</dbReference>
<keyword evidence="2 8" id="KW-0690">Ribosome biogenesis</keyword>
<dbReference type="GO" id="GO:0008270">
    <property type="term" value="F:zinc ion binding"/>
    <property type="evidence" value="ECO:0007669"/>
    <property type="project" value="UniProtKB-UniRule"/>
</dbReference>
<evidence type="ECO:0000256" key="4">
    <source>
        <dbReference type="ARBA" id="ARBA00022723"/>
    </source>
</evidence>
<comment type="similarity">
    <text evidence="1 8">Belongs to the endoribonuclease YbeY family.</text>
</comment>